<dbReference type="RefSeq" id="XP_046008120.1">
    <property type="nucleotide sequence ID" value="XM_046150513.1"/>
</dbReference>
<name>A0A9P8XXE4_9PEZI</name>
<proteinExistence type="predicted"/>
<dbReference type="GeneID" id="70180059"/>
<evidence type="ECO:0000313" key="3">
    <source>
        <dbReference type="Proteomes" id="UP000756346"/>
    </source>
</evidence>
<protein>
    <submittedName>
        <fullName evidence="2">P-loop containing nucleoside triphosphate hydrolase protein</fullName>
    </submittedName>
</protein>
<keyword evidence="2" id="KW-0378">Hydrolase</keyword>
<dbReference type="Pfam" id="PF17784">
    <property type="entry name" value="Sulfotransfer_4"/>
    <property type="match status" value="1"/>
</dbReference>
<keyword evidence="1" id="KW-0472">Membrane</keyword>
<keyword evidence="1" id="KW-0812">Transmembrane</keyword>
<accession>A0A9P8XXE4</accession>
<keyword evidence="1" id="KW-1133">Transmembrane helix</keyword>
<dbReference type="GO" id="GO:0016787">
    <property type="term" value="F:hydrolase activity"/>
    <property type="evidence" value="ECO:0007669"/>
    <property type="project" value="UniProtKB-KW"/>
</dbReference>
<dbReference type="EMBL" id="JAGTJQ010000009">
    <property type="protein sequence ID" value="KAH7024572.1"/>
    <property type="molecule type" value="Genomic_DNA"/>
</dbReference>
<dbReference type="OrthoDB" id="408152at2759"/>
<evidence type="ECO:0000256" key="1">
    <source>
        <dbReference type="SAM" id="Phobius"/>
    </source>
</evidence>
<keyword evidence="3" id="KW-1185">Reference proteome</keyword>
<evidence type="ECO:0000313" key="2">
    <source>
        <dbReference type="EMBL" id="KAH7024572.1"/>
    </source>
</evidence>
<dbReference type="SUPFAM" id="SSF52540">
    <property type="entry name" value="P-loop containing nucleoside triphosphate hydrolases"/>
    <property type="match status" value="1"/>
</dbReference>
<comment type="caution">
    <text evidence="2">The sequence shown here is derived from an EMBL/GenBank/DDBJ whole genome shotgun (WGS) entry which is preliminary data.</text>
</comment>
<sequence>MANTTKDRRVPMQVLSLGMPRTGTASIREALRILLDEPVYHAFELLDHVDHCPRWEAAITAKFSEKDRLSPLAQQQRQHLDEMLPLGDYAAVTDMPAVCFAEEMVAAYPHAKVILVERDIESWFRSFDSIIAAPMFHPANNIIAAIDLWFLGPVARVHHSWIRGWFGARTLEEMRSGARGHYRDYYAMVRRVTPPERLLEYELGSGWEPLCEFLGKPVPDVPFPKVNESAVMEGKFTSILARARRSIAYNFGVYVLPAAVAAGGTWWYYRR</sequence>
<dbReference type="AlphaFoldDB" id="A0A9P8XXE4"/>
<dbReference type="InterPro" id="IPR027417">
    <property type="entry name" value="P-loop_NTPase"/>
</dbReference>
<dbReference type="Proteomes" id="UP000756346">
    <property type="component" value="Unassembled WGS sequence"/>
</dbReference>
<dbReference type="Gene3D" id="3.40.50.300">
    <property type="entry name" value="P-loop containing nucleotide triphosphate hydrolases"/>
    <property type="match status" value="1"/>
</dbReference>
<feature type="transmembrane region" description="Helical" evidence="1">
    <location>
        <begin position="247"/>
        <end position="269"/>
    </location>
</feature>
<organism evidence="2 3">
    <name type="scientific">Microdochium trichocladiopsis</name>
    <dbReference type="NCBI Taxonomy" id="1682393"/>
    <lineage>
        <taxon>Eukaryota</taxon>
        <taxon>Fungi</taxon>
        <taxon>Dikarya</taxon>
        <taxon>Ascomycota</taxon>
        <taxon>Pezizomycotina</taxon>
        <taxon>Sordariomycetes</taxon>
        <taxon>Xylariomycetidae</taxon>
        <taxon>Xylariales</taxon>
        <taxon>Microdochiaceae</taxon>
        <taxon>Microdochium</taxon>
    </lineage>
</organism>
<dbReference type="PANTHER" id="PTHR36978:SF4">
    <property type="entry name" value="P-LOOP CONTAINING NUCLEOSIDE TRIPHOSPHATE HYDROLASE PROTEIN"/>
    <property type="match status" value="1"/>
</dbReference>
<gene>
    <name evidence="2" type="ORF">B0I36DRAFT_249938</name>
</gene>
<dbReference type="PANTHER" id="PTHR36978">
    <property type="entry name" value="P-LOOP CONTAINING NUCLEOTIDE TRIPHOSPHATE HYDROLASE"/>
    <property type="match status" value="1"/>
</dbReference>
<reference evidence="2" key="1">
    <citation type="journal article" date="2021" name="Nat. Commun.">
        <title>Genetic determinants of endophytism in the Arabidopsis root mycobiome.</title>
        <authorList>
            <person name="Mesny F."/>
            <person name="Miyauchi S."/>
            <person name="Thiergart T."/>
            <person name="Pickel B."/>
            <person name="Atanasova L."/>
            <person name="Karlsson M."/>
            <person name="Huettel B."/>
            <person name="Barry K.W."/>
            <person name="Haridas S."/>
            <person name="Chen C."/>
            <person name="Bauer D."/>
            <person name="Andreopoulos W."/>
            <person name="Pangilinan J."/>
            <person name="LaButti K."/>
            <person name="Riley R."/>
            <person name="Lipzen A."/>
            <person name="Clum A."/>
            <person name="Drula E."/>
            <person name="Henrissat B."/>
            <person name="Kohler A."/>
            <person name="Grigoriev I.V."/>
            <person name="Martin F.M."/>
            <person name="Hacquard S."/>
        </authorList>
    </citation>
    <scope>NUCLEOTIDE SEQUENCE</scope>
    <source>
        <strain evidence="2">MPI-CAGE-CH-0230</strain>
    </source>
</reference>
<dbReference type="InterPro" id="IPR040632">
    <property type="entry name" value="Sulfotransfer_4"/>
</dbReference>